<keyword evidence="8" id="KW-0472">Membrane</keyword>
<evidence type="ECO:0000256" key="8">
    <source>
        <dbReference type="ARBA" id="ARBA00023136"/>
    </source>
</evidence>
<keyword evidence="4" id="KW-0812">Transmembrane</keyword>
<gene>
    <name evidence="9" type="ORF">Ark11_1029</name>
</gene>
<keyword evidence="7" id="KW-0811">Translocation</keyword>
<evidence type="ECO:0000256" key="1">
    <source>
        <dbReference type="ARBA" id="ARBA00004141"/>
    </source>
</evidence>
<comment type="similarity">
    <text evidence="2">Belongs to the SecG family.</text>
</comment>
<organism evidence="9 10">
    <name type="scientific">Candidatus Ichthyocystis hellenicum</name>
    <dbReference type="NCBI Taxonomy" id="1561003"/>
    <lineage>
        <taxon>Bacteria</taxon>
        <taxon>Pseudomonadati</taxon>
        <taxon>Pseudomonadota</taxon>
        <taxon>Betaproteobacteria</taxon>
        <taxon>Burkholderiales</taxon>
        <taxon>Candidatus Ichthyocystis</taxon>
    </lineage>
</organism>
<dbReference type="GO" id="GO:0009306">
    <property type="term" value="P:protein secretion"/>
    <property type="evidence" value="ECO:0007669"/>
    <property type="project" value="InterPro"/>
</dbReference>
<dbReference type="RefSeq" id="WP_092343589.1">
    <property type="nucleotide sequence ID" value="NZ_LN906597.1"/>
</dbReference>
<keyword evidence="10" id="KW-1185">Reference proteome</keyword>
<accession>A0A0S4M6E7</accession>
<dbReference type="GO" id="GO:0015450">
    <property type="term" value="F:protein-transporting ATPase activity"/>
    <property type="evidence" value="ECO:0007669"/>
    <property type="project" value="InterPro"/>
</dbReference>
<dbReference type="AlphaFoldDB" id="A0A0S4M6E7"/>
<dbReference type="GO" id="GO:0016020">
    <property type="term" value="C:membrane"/>
    <property type="evidence" value="ECO:0007669"/>
    <property type="project" value="UniProtKB-SubCell"/>
</dbReference>
<protein>
    <submittedName>
        <fullName evidence="9">Putative membrane protein</fullName>
    </submittedName>
</protein>
<dbReference type="InterPro" id="IPR004692">
    <property type="entry name" value="SecG"/>
</dbReference>
<name>A0A0S4M6E7_9BURK</name>
<evidence type="ECO:0000256" key="6">
    <source>
        <dbReference type="ARBA" id="ARBA00022989"/>
    </source>
</evidence>
<dbReference type="Proteomes" id="UP000198651">
    <property type="component" value="Chromosome I"/>
</dbReference>
<evidence type="ECO:0000256" key="5">
    <source>
        <dbReference type="ARBA" id="ARBA00022927"/>
    </source>
</evidence>
<sequence length="68" mass="7236">MAVIVFFHIFVSLSLVVLVVLQLEKGAGVVAAFGCVCRGYGTMLGGTGFYKHLLGSKIGVDVIIFFLL</sequence>
<evidence type="ECO:0000313" key="9">
    <source>
        <dbReference type="EMBL" id="CUT17846.1"/>
    </source>
</evidence>
<evidence type="ECO:0000256" key="7">
    <source>
        <dbReference type="ARBA" id="ARBA00023010"/>
    </source>
</evidence>
<keyword evidence="6" id="KW-1133">Transmembrane helix</keyword>
<dbReference type="EMBL" id="LN906597">
    <property type="protein sequence ID" value="CUT17846.1"/>
    <property type="molecule type" value="Genomic_DNA"/>
</dbReference>
<evidence type="ECO:0000256" key="2">
    <source>
        <dbReference type="ARBA" id="ARBA00008445"/>
    </source>
</evidence>
<evidence type="ECO:0000256" key="3">
    <source>
        <dbReference type="ARBA" id="ARBA00022448"/>
    </source>
</evidence>
<comment type="subcellular location">
    <subcellularLocation>
        <location evidence="1">Membrane</location>
        <topology evidence="1">Multi-pass membrane protein</topology>
    </subcellularLocation>
</comment>
<dbReference type="PRINTS" id="PR01651">
    <property type="entry name" value="SECGEXPORT"/>
</dbReference>
<keyword evidence="5" id="KW-0653">Protein transport</keyword>
<evidence type="ECO:0000313" key="10">
    <source>
        <dbReference type="Proteomes" id="UP000198651"/>
    </source>
</evidence>
<proteinExistence type="inferred from homology"/>
<keyword evidence="3" id="KW-0813">Transport</keyword>
<evidence type="ECO:0000256" key="4">
    <source>
        <dbReference type="ARBA" id="ARBA00022692"/>
    </source>
</evidence>
<reference evidence="10" key="1">
    <citation type="submission" date="2015-11" db="EMBL/GenBank/DDBJ databases">
        <authorList>
            <person name="Seth-Smith H.M.B."/>
        </authorList>
    </citation>
    <scope>NUCLEOTIDE SEQUENCE [LARGE SCALE GENOMIC DNA]</scope>
    <source>
        <strain evidence="10">2013Ark11</strain>
    </source>
</reference>